<comment type="caution">
    <text evidence="1">The sequence shown here is derived from an EMBL/GenBank/DDBJ whole genome shotgun (WGS) entry which is preliminary data.</text>
</comment>
<evidence type="ECO:0000313" key="1">
    <source>
        <dbReference type="EMBL" id="KAF2430025.1"/>
    </source>
</evidence>
<gene>
    <name evidence="1" type="ORF">EJ08DRAFT_257943</name>
</gene>
<dbReference type="Proteomes" id="UP000800235">
    <property type="component" value="Unassembled WGS sequence"/>
</dbReference>
<accession>A0A9P4TXW7</accession>
<evidence type="ECO:0000313" key="2">
    <source>
        <dbReference type="Proteomes" id="UP000800235"/>
    </source>
</evidence>
<protein>
    <submittedName>
        <fullName evidence="1">Uncharacterized protein</fullName>
    </submittedName>
</protein>
<name>A0A9P4TXW7_9PEZI</name>
<reference evidence="1" key="1">
    <citation type="journal article" date="2020" name="Stud. Mycol.">
        <title>101 Dothideomycetes genomes: a test case for predicting lifestyles and emergence of pathogens.</title>
        <authorList>
            <person name="Haridas S."/>
            <person name="Albert R."/>
            <person name="Binder M."/>
            <person name="Bloem J."/>
            <person name="Labutti K."/>
            <person name="Salamov A."/>
            <person name="Andreopoulos B."/>
            <person name="Baker S."/>
            <person name="Barry K."/>
            <person name="Bills G."/>
            <person name="Bluhm B."/>
            <person name="Cannon C."/>
            <person name="Castanera R."/>
            <person name="Culley D."/>
            <person name="Daum C."/>
            <person name="Ezra D."/>
            <person name="Gonzalez J."/>
            <person name="Henrissat B."/>
            <person name="Kuo A."/>
            <person name="Liang C."/>
            <person name="Lipzen A."/>
            <person name="Lutzoni F."/>
            <person name="Magnuson J."/>
            <person name="Mondo S."/>
            <person name="Nolan M."/>
            <person name="Ohm R."/>
            <person name="Pangilinan J."/>
            <person name="Park H.-J."/>
            <person name="Ramirez L."/>
            <person name="Alfaro M."/>
            <person name="Sun H."/>
            <person name="Tritt A."/>
            <person name="Yoshinaga Y."/>
            <person name="Zwiers L.-H."/>
            <person name="Turgeon B."/>
            <person name="Goodwin S."/>
            <person name="Spatafora J."/>
            <person name="Crous P."/>
            <person name="Grigoriev I."/>
        </authorList>
    </citation>
    <scope>NUCLEOTIDE SEQUENCE</scope>
    <source>
        <strain evidence="1">CBS 130266</strain>
    </source>
</reference>
<dbReference type="AlphaFoldDB" id="A0A9P4TXW7"/>
<proteinExistence type="predicted"/>
<organism evidence="1 2">
    <name type="scientific">Tothia fuscella</name>
    <dbReference type="NCBI Taxonomy" id="1048955"/>
    <lineage>
        <taxon>Eukaryota</taxon>
        <taxon>Fungi</taxon>
        <taxon>Dikarya</taxon>
        <taxon>Ascomycota</taxon>
        <taxon>Pezizomycotina</taxon>
        <taxon>Dothideomycetes</taxon>
        <taxon>Pleosporomycetidae</taxon>
        <taxon>Venturiales</taxon>
        <taxon>Cylindrosympodiaceae</taxon>
        <taxon>Tothia</taxon>
    </lineage>
</organism>
<dbReference type="EMBL" id="MU007042">
    <property type="protein sequence ID" value="KAF2430025.1"/>
    <property type="molecule type" value="Genomic_DNA"/>
</dbReference>
<keyword evidence="2" id="KW-1185">Reference proteome</keyword>
<sequence>MPLGVGPFLFFGMEGSGSMLSEQVDRTLAKDIEVCCTALYTNNRMLEQTVLRSNHGCYSSCLVFTRTVITD</sequence>